<dbReference type="Proteomes" id="UP000014155">
    <property type="component" value="Unassembled WGS sequence"/>
</dbReference>
<reference evidence="7 8" key="1">
    <citation type="journal article" date="2013" name="Genome Announc.">
        <title>Draft Genome Sequence of the Cellulolytic, Mesophilic, Anaerobic Bacterium Clostridium termitidis Strain CT1112 (DSM 5398).</title>
        <authorList>
            <person name="Lal S."/>
            <person name="Ramachandran U."/>
            <person name="Zhang X."/>
            <person name="Munir R."/>
            <person name="Sparling R."/>
            <person name="Levin D.B."/>
        </authorList>
    </citation>
    <scope>NUCLEOTIDE SEQUENCE [LARGE SCALE GENOMIC DNA]</scope>
    <source>
        <strain evidence="7 8">CT1112</strain>
    </source>
</reference>
<keyword evidence="3" id="KW-0540">Nuclease</keyword>
<evidence type="ECO:0008006" key="9">
    <source>
        <dbReference type="Google" id="ProtNLM"/>
    </source>
</evidence>
<evidence type="ECO:0000256" key="6">
    <source>
        <dbReference type="ARBA" id="ARBA00024207"/>
    </source>
</evidence>
<keyword evidence="1" id="KW-0597">Phosphoprotein</keyword>
<evidence type="ECO:0000256" key="5">
    <source>
        <dbReference type="ARBA" id="ARBA00022801"/>
    </source>
</evidence>
<accession>S0FPJ7</accession>
<evidence type="ECO:0000256" key="4">
    <source>
        <dbReference type="ARBA" id="ARBA00022741"/>
    </source>
</evidence>
<organism evidence="7 8">
    <name type="scientific">Ruminiclostridium cellobioparum subsp. termitidis CT1112</name>
    <dbReference type="NCBI Taxonomy" id="1195236"/>
    <lineage>
        <taxon>Bacteria</taxon>
        <taxon>Bacillati</taxon>
        <taxon>Bacillota</taxon>
        <taxon>Clostridia</taxon>
        <taxon>Eubacteriales</taxon>
        <taxon>Oscillospiraceae</taxon>
        <taxon>Ruminiclostridium</taxon>
    </lineage>
</organism>
<sequence length="133" mass="15349">MSSERNIDILKHIVDYCNEIFHTQTYFGDSFEVFKSNSIYRNAVAMCILQIGELSGNLTDDFKESYGGVPWRNIKGMRNIMAHKYGDINATIVWEAVNEDIPQLREYCSDILDKYRVLEQAAVEDEGDEEPEI</sequence>
<keyword evidence="2" id="KW-1277">Toxin-antitoxin system</keyword>
<dbReference type="EMBL" id="AORV01000028">
    <property type="protein sequence ID" value="EMS72276.1"/>
    <property type="molecule type" value="Genomic_DNA"/>
</dbReference>
<dbReference type="GO" id="GO:0000166">
    <property type="term" value="F:nucleotide binding"/>
    <property type="evidence" value="ECO:0007669"/>
    <property type="project" value="UniProtKB-KW"/>
</dbReference>
<keyword evidence="5" id="KW-0378">Hydrolase</keyword>
<evidence type="ECO:0000256" key="2">
    <source>
        <dbReference type="ARBA" id="ARBA00022649"/>
    </source>
</evidence>
<dbReference type="Pfam" id="PF01934">
    <property type="entry name" value="HepT-like"/>
    <property type="match status" value="1"/>
</dbReference>
<dbReference type="PANTHER" id="PTHR34139">
    <property type="entry name" value="UPF0331 PROTEIN MJ0127"/>
    <property type="match status" value="1"/>
</dbReference>
<gene>
    <name evidence="7" type="ORF">CTER_1726</name>
</gene>
<dbReference type="InterPro" id="IPR008201">
    <property type="entry name" value="HepT-like"/>
</dbReference>
<comment type="similarity">
    <text evidence="6">Belongs to the HepT RNase toxin family.</text>
</comment>
<dbReference type="GO" id="GO:0016787">
    <property type="term" value="F:hydrolase activity"/>
    <property type="evidence" value="ECO:0007669"/>
    <property type="project" value="UniProtKB-KW"/>
</dbReference>
<keyword evidence="4" id="KW-0547">Nucleotide-binding</keyword>
<dbReference type="STRING" id="1195236.CTER_1726"/>
<dbReference type="GO" id="GO:0004540">
    <property type="term" value="F:RNA nuclease activity"/>
    <property type="evidence" value="ECO:0007669"/>
    <property type="project" value="InterPro"/>
</dbReference>
<dbReference type="GO" id="GO:0110001">
    <property type="term" value="C:toxin-antitoxin complex"/>
    <property type="evidence" value="ECO:0007669"/>
    <property type="project" value="InterPro"/>
</dbReference>
<dbReference type="InterPro" id="IPR037038">
    <property type="entry name" value="HepT-like_sf"/>
</dbReference>
<dbReference type="Gene3D" id="1.20.120.580">
    <property type="entry name" value="bsu32300-like"/>
    <property type="match status" value="1"/>
</dbReference>
<protein>
    <recommendedName>
        <fullName evidence="9">DUF86 domain-containing protein</fullName>
    </recommendedName>
</protein>
<dbReference type="PATRIC" id="fig|1195236.3.peg.2051"/>
<dbReference type="AlphaFoldDB" id="S0FPJ7"/>
<dbReference type="eggNOG" id="COG2361">
    <property type="taxonomic scope" value="Bacteria"/>
</dbReference>
<proteinExistence type="inferred from homology"/>
<evidence type="ECO:0000313" key="7">
    <source>
        <dbReference type="EMBL" id="EMS72276.1"/>
    </source>
</evidence>
<dbReference type="RefSeq" id="WP_004625268.1">
    <property type="nucleotide sequence ID" value="NZ_AORV01000028.1"/>
</dbReference>
<evidence type="ECO:0000256" key="1">
    <source>
        <dbReference type="ARBA" id="ARBA00022553"/>
    </source>
</evidence>
<keyword evidence="8" id="KW-1185">Reference proteome</keyword>
<dbReference type="InterPro" id="IPR051813">
    <property type="entry name" value="HepT_RNase_toxin"/>
</dbReference>
<evidence type="ECO:0000313" key="8">
    <source>
        <dbReference type="Proteomes" id="UP000014155"/>
    </source>
</evidence>
<dbReference type="PANTHER" id="PTHR34139:SF1">
    <property type="entry name" value="RNASE MJ1380-RELATED"/>
    <property type="match status" value="1"/>
</dbReference>
<name>S0FPJ7_RUMCE</name>
<evidence type="ECO:0000256" key="3">
    <source>
        <dbReference type="ARBA" id="ARBA00022722"/>
    </source>
</evidence>
<comment type="caution">
    <text evidence="7">The sequence shown here is derived from an EMBL/GenBank/DDBJ whole genome shotgun (WGS) entry which is preliminary data.</text>
</comment>